<evidence type="ECO:0000259" key="14">
    <source>
        <dbReference type="Pfam" id="PF21137"/>
    </source>
</evidence>
<evidence type="ECO:0000256" key="5">
    <source>
        <dbReference type="ARBA" id="ARBA00022679"/>
    </source>
</evidence>
<evidence type="ECO:0000256" key="12">
    <source>
        <dbReference type="PROSITE-ProRule" id="PRU01015"/>
    </source>
</evidence>
<feature type="domain" description="Protein arginine N-methyltransferase 3-like C2H2 zinc finger" evidence="14">
    <location>
        <begin position="55"/>
        <end position="96"/>
    </location>
</feature>
<evidence type="ECO:0000313" key="17">
    <source>
        <dbReference type="Proteomes" id="UP000678499"/>
    </source>
</evidence>
<dbReference type="GO" id="GO:0032259">
    <property type="term" value="P:methylation"/>
    <property type="evidence" value="ECO:0007669"/>
    <property type="project" value="UniProtKB-KW"/>
</dbReference>
<feature type="domain" description="Protein arginine N-methyltransferase" evidence="15">
    <location>
        <begin position="326"/>
        <end position="483"/>
    </location>
</feature>
<protein>
    <recommendedName>
        <fullName evidence="2">type I protein arginine methyltransferase</fullName>
        <ecNumber evidence="2">2.1.1.319</ecNumber>
    </recommendedName>
</protein>
<dbReference type="SUPFAM" id="SSF57667">
    <property type="entry name" value="beta-beta-alpha zinc fingers"/>
    <property type="match status" value="1"/>
</dbReference>
<dbReference type="Pfam" id="PF22528">
    <property type="entry name" value="PRMT_C"/>
    <property type="match status" value="1"/>
</dbReference>
<comment type="catalytic activity">
    <reaction evidence="11">
        <text>L-arginyl-[protein] + S-adenosyl-L-methionine = N(omega)-methyl-L-arginyl-[protein] + S-adenosyl-L-homocysteine + H(+)</text>
        <dbReference type="Rhea" id="RHEA:48100"/>
        <dbReference type="Rhea" id="RHEA-COMP:10532"/>
        <dbReference type="Rhea" id="RHEA-COMP:11990"/>
        <dbReference type="ChEBI" id="CHEBI:15378"/>
        <dbReference type="ChEBI" id="CHEBI:29965"/>
        <dbReference type="ChEBI" id="CHEBI:57856"/>
        <dbReference type="ChEBI" id="CHEBI:59789"/>
        <dbReference type="ChEBI" id="CHEBI:65280"/>
    </reaction>
    <physiologicalReaction direction="left-to-right" evidence="11">
        <dbReference type="Rhea" id="RHEA:48101"/>
    </physiologicalReaction>
</comment>
<keyword evidence="7" id="KW-0479">Metal-binding</keyword>
<dbReference type="GO" id="GO:0008270">
    <property type="term" value="F:zinc ion binding"/>
    <property type="evidence" value="ECO:0007669"/>
    <property type="project" value="UniProtKB-KW"/>
</dbReference>
<comment type="catalytic activity">
    <reaction evidence="10">
        <text>L-arginyl-[protein] + 2 S-adenosyl-L-methionine = N(omega),N(omega)-dimethyl-L-arginyl-[protein] + 2 S-adenosyl-L-homocysteine + 2 H(+)</text>
        <dbReference type="Rhea" id="RHEA:48096"/>
        <dbReference type="Rhea" id="RHEA-COMP:10532"/>
        <dbReference type="Rhea" id="RHEA-COMP:11991"/>
        <dbReference type="ChEBI" id="CHEBI:15378"/>
        <dbReference type="ChEBI" id="CHEBI:29965"/>
        <dbReference type="ChEBI" id="CHEBI:57856"/>
        <dbReference type="ChEBI" id="CHEBI:59789"/>
        <dbReference type="ChEBI" id="CHEBI:61897"/>
        <dbReference type="EC" id="2.1.1.319"/>
    </reaction>
    <physiologicalReaction direction="left-to-right" evidence="10">
        <dbReference type="Rhea" id="RHEA:48097"/>
    </physiologicalReaction>
</comment>
<dbReference type="InterPro" id="IPR029063">
    <property type="entry name" value="SAM-dependent_MTases_sf"/>
</dbReference>
<evidence type="ECO:0000256" key="11">
    <source>
        <dbReference type="ARBA" id="ARBA00049303"/>
    </source>
</evidence>
<dbReference type="InterPro" id="IPR025799">
    <property type="entry name" value="Arg_MeTrfase"/>
</dbReference>
<dbReference type="Gene3D" id="3.40.50.150">
    <property type="entry name" value="Vaccinia Virus protein VP39"/>
    <property type="match status" value="1"/>
</dbReference>
<name>A0A7R9C065_9CRUS</name>
<dbReference type="PROSITE" id="PS51678">
    <property type="entry name" value="SAM_MT_PRMT"/>
    <property type="match status" value="1"/>
</dbReference>
<dbReference type="GO" id="GO:0035242">
    <property type="term" value="F:protein-arginine omega-N asymmetric methyltransferase activity"/>
    <property type="evidence" value="ECO:0007669"/>
    <property type="project" value="UniProtKB-EC"/>
</dbReference>
<evidence type="ECO:0000256" key="8">
    <source>
        <dbReference type="ARBA" id="ARBA00022771"/>
    </source>
</evidence>
<dbReference type="PANTHER" id="PTHR11006:SF53">
    <property type="entry name" value="PROTEIN ARGININE N-METHYLTRANSFERASE 3"/>
    <property type="match status" value="1"/>
</dbReference>
<dbReference type="EMBL" id="CAJPEX010005711">
    <property type="protein sequence ID" value="CAG0923764.1"/>
    <property type="molecule type" value="Genomic_DNA"/>
</dbReference>
<keyword evidence="6 12" id="KW-0949">S-adenosyl-L-methionine</keyword>
<evidence type="ECO:0000259" key="15">
    <source>
        <dbReference type="Pfam" id="PF22528"/>
    </source>
</evidence>
<evidence type="ECO:0000256" key="6">
    <source>
        <dbReference type="ARBA" id="ARBA00022691"/>
    </source>
</evidence>
<evidence type="ECO:0000256" key="7">
    <source>
        <dbReference type="ARBA" id="ARBA00022723"/>
    </source>
</evidence>
<accession>A0A7R9C065</accession>
<evidence type="ECO:0000256" key="13">
    <source>
        <dbReference type="SAM" id="MobiDB-lite"/>
    </source>
</evidence>
<dbReference type="Pfam" id="PF06325">
    <property type="entry name" value="PrmA"/>
    <property type="match status" value="1"/>
</dbReference>
<keyword evidence="17" id="KW-1185">Reference proteome</keyword>
<reference evidence="16" key="1">
    <citation type="submission" date="2020-11" db="EMBL/GenBank/DDBJ databases">
        <authorList>
            <person name="Tran Van P."/>
        </authorList>
    </citation>
    <scope>NUCLEOTIDE SEQUENCE</scope>
</reference>
<keyword evidence="9" id="KW-0862">Zinc</keyword>
<dbReference type="EC" id="2.1.1.319" evidence="2"/>
<evidence type="ECO:0000256" key="4">
    <source>
        <dbReference type="ARBA" id="ARBA00022603"/>
    </source>
</evidence>
<dbReference type="EMBL" id="OA887748">
    <property type="protein sequence ID" value="CAD7283612.1"/>
    <property type="molecule type" value="Genomic_DNA"/>
</dbReference>
<dbReference type="AlphaFoldDB" id="A0A7R9C065"/>
<dbReference type="Pfam" id="PF21137">
    <property type="entry name" value="ANM3_C2H2_Zf"/>
    <property type="match status" value="1"/>
</dbReference>
<comment type="subcellular location">
    <subcellularLocation>
        <location evidence="1">Cytoplasm</location>
        <location evidence="1">Cytosol</location>
    </subcellularLocation>
</comment>
<dbReference type="Proteomes" id="UP000678499">
    <property type="component" value="Unassembled WGS sequence"/>
</dbReference>
<evidence type="ECO:0000256" key="10">
    <source>
        <dbReference type="ARBA" id="ARBA00047384"/>
    </source>
</evidence>
<sequence>MSDSESDADSSSWVEVETAEERPVLCLFCPDEFSCCSTLWHHVAEEHGFNIRENVKSFGLDEFGYIRMINYIRKCNPSSGEKLSPEDWISDEFLVPVLTDDPLLSYDIEDPGEDNGGEGDQRMDPSAEEVIRGKDMLIGNLLRDIGVMRTTFQSVVLEGGDDLPGAKKERERRCQGAWDDGYFSAYGHHSIHQEMLQDRVRTGSYRDAILKNKDLIAGKKVLDLGCGTGILSMFCVQADAAQVIGVDNAEVIVNTYDIVRENNMEKHIKLIRGAIEDLGHEAVLKDVDVIVSEWMGYFLLFEGMLKSVMFARDNYLKPGGLILPNRCDLYIAAVSDRQQFDRNVNMWDDVYGFKMTSMKNDYLKEVSVEVVRSENVVAEPILLKSFDLNTCSQSDLCVETKFEFVINRKCELTCLAGYFDAVFDLPVPVTLGTGPANEPTHWKQAIFYLRQPMPVAEGEKVSGVMKFYPRPEDRRAYGVSIQLRDLVLKKVIH</sequence>
<dbReference type="OrthoDB" id="7848332at2759"/>
<dbReference type="SUPFAM" id="SSF53335">
    <property type="entry name" value="S-adenosyl-L-methionine-dependent methyltransferases"/>
    <property type="match status" value="1"/>
</dbReference>
<evidence type="ECO:0000256" key="9">
    <source>
        <dbReference type="ARBA" id="ARBA00022833"/>
    </source>
</evidence>
<keyword evidence="8" id="KW-0863">Zinc-finger</keyword>
<evidence type="ECO:0000256" key="2">
    <source>
        <dbReference type="ARBA" id="ARBA00011925"/>
    </source>
</evidence>
<dbReference type="GO" id="GO:0042054">
    <property type="term" value="F:histone methyltransferase activity"/>
    <property type="evidence" value="ECO:0007669"/>
    <property type="project" value="TreeGrafter"/>
</dbReference>
<dbReference type="GO" id="GO:0005829">
    <property type="term" value="C:cytosol"/>
    <property type="evidence" value="ECO:0007669"/>
    <property type="project" value="UniProtKB-SubCell"/>
</dbReference>
<dbReference type="CDD" id="cd02440">
    <property type="entry name" value="AdoMet_MTases"/>
    <property type="match status" value="1"/>
</dbReference>
<keyword evidence="3" id="KW-0963">Cytoplasm</keyword>
<dbReference type="FunFam" id="3.40.50.150:FF:000016">
    <property type="entry name" value="Protein arginine N-methyltransferase 6"/>
    <property type="match status" value="1"/>
</dbReference>
<gene>
    <name evidence="16" type="ORF">NMOB1V02_LOCUS11225</name>
</gene>
<evidence type="ECO:0000313" key="16">
    <source>
        <dbReference type="EMBL" id="CAD7283612.1"/>
    </source>
</evidence>
<dbReference type="InterPro" id="IPR049482">
    <property type="entry name" value="ANM3-like_C2H2_Zf"/>
</dbReference>
<dbReference type="InterPro" id="IPR036236">
    <property type="entry name" value="Znf_C2H2_sf"/>
</dbReference>
<dbReference type="PANTHER" id="PTHR11006">
    <property type="entry name" value="PROTEIN ARGININE N-METHYLTRANSFERASE"/>
    <property type="match status" value="1"/>
</dbReference>
<evidence type="ECO:0000256" key="3">
    <source>
        <dbReference type="ARBA" id="ARBA00022490"/>
    </source>
</evidence>
<organism evidence="16">
    <name type="scientific">Notodromas monacha</name>
    <dbReference type="NCBI Taxonomy" id="399045"/>
    <lineage>
        <taxon>Eukaryota</taxon>
        <taxon>Metazoa</taxon>
        <taxon>Ecdysozoa</taxon>
        <taxon>Arthropoda</taxon>
        <taxon>Crustacea</taxon>
        <taxon>Oligostraca</taxon>
        <taxon>Ostracoda</taxon>
        <taxon>Podocopa</taxon>
        <taxon>Podocopida</taxon>
        <taxon>Cypridocopina</taxon>
        <taxon>Cypridoidea</taxon>
        <taxon>Cyprididae</taxon>
        <taxon>Notodromas</taxon>
    </lineage>
</organism>
<evidence type="ECO:0000256" key="1">
    <source>
        <dbReference type="ARBA" id="ARBA00004514"/>
    </source>
</evidence>
<keyword evidence="5 12" id="KW-0808">Transferase</keyword>
<keyword evidence="4 12" id="KW-0489">Methyltransferase</keyword>
<dbReference type="GO" id="GO:0005634">
    <property type="term" value="C:nucleus"/>
    <property type="evidence" value="ECO:0007669"/>
    <property type="project" value="TreeGrafter"/>
</dbReference>
<feature type="region of interest" description="Disordered" evidence="13">
    <location>
        <begin position="105"/>
        <end position="124"/>
    </location>
</feature>
<feature type="compositionally biased region" description="Acidic residues" evidence="13">
    <location>
        <begin position="107"/>
        <end position="117"/>
    </location>
</feature>
<dbReference type="Gene3D" id="2.70.160.11">
    <property type="entry name" value="Hnrnp arginine n-methyltransferase1"/>
    <property type="match status" value="1"/>
</dbReference>
<dbReference type="InterPro" id="IPR055135">
    <property type="entry name" value="PRMT_dom"/>
</dbReference>
<proteinExistence type="predicted"/>